<keyword evidence="11" id="KW-1185">Reference proteome</keyword>
<dbReference type="GeneID" id="113404723"/>
<evidence type="ECO:0000256" key="4">
    <source>
        <dbReference type="ARBA" id="ARBA00022771"/>
    </source>
</evidence>
<dbReference type="Proteomes" id="UP001652626">
    <property type="component" value="Chromosome 8"/>
</dbReference>
<evidence type="ECO:0000256" key="9">
    <source>
        <dbReference type="PROSITE-ProRule" id="PRU00459"/>
    </source>
</evidence>
<keyword evidence="8" id="KW-0539">Nucleus</keyword>
<dbReference type="InterPro" id="IPR002515">
    <property type="entry name" value="Znf_C2H2C"/>
</dbReference>
<feature type="repeat" description="MBT" evidence="9">
    <location>
        <begin position="900"/>
        <end position="998"/>
    </location>
</feature>
<dbReference type="PANTHER" id="PTHR12247:SF131">
    <property type="entry name" value="LD05287P"/>
    <property type="match status" value="1"/>
</dbReference>
<evidence type="ECO:0000256" key="2">
    <source>
        <dbReference type="ARBA" id="ARBA00022723"/>
    </source>
</evidence>
<feature type="compositionally biased region" description="Low complexity" evidence="10">
    <location>
        <begin position="1378"/>
        <end position="1387"/>
    </location>
</feature>
<feature type="region of interest" description="Disordered" evidence="10">
    <location>
        <begin position="1231"/>
        <end position="1391"/>
    </location>
</feature>
<dbReference type="CDD" id="cd20102">
    <property type="entry name" value="MBT_L3MBTL1-like_rpt2"/>
    <property type="match status" value="1"/>
</dbReference>
<keyword evidence="5" id="KW-0862">Zinc</keyword>
<dbReference type="Gene3D" id="2.30.30.140">
    <property type="match status" value="3"/>
</dbReference>
<keyword evidence="7" id="KW-0804">Transcription</keyword>
<feature type="repeat" description="MBT" evidence="9">
    <location>
        <begin position="1114"/>
        <end position="1209"/>
    </location>
</feature>
<evidence type="ECO:0000256" key="5">
    <source>
        <dbReference type="ARBA" id="ARBA00022833"/>
    </source>
</evidence>
<dbReference type="CDD" id="cd20103">
    <property type="entry name" value="MBT_L3MBTL1-like_rpt3"/>
    <property type="match status" value="1"/>
</dbReference>
<gene>
    <name evidence="12" type="primary">LOC113404723</name>
</gene>
<keyword evidence="4" id="KW-0863">Zinc-finger</keyword>
<keyword evidence="6" id="KW-0805">Transcription regulation</keyword>
<feature type="repeat" description="MBT" evidence="9">
    <location>
        <begin position="1006"/>
        <end position="1105"/>
    </location>
</feature>
<evidence type="ECO:0000313" key="11">
    <source>
        <dbReference type="Proteomes" id="UP001652626"/>
    </source>
</evidence>
<dbReference type="CDD" id="cd20101">
    <property type="entry name" value="MBT_L3MBTL1-like_rpt1"/>
    <property type="match status" value="1"/>
</dbReference>
<dbReference type="InterPro" id="IPR050548">
    <property type="entry name" value="PcG_chromatin_remod_factors"/>
</dbReference>
<dbReference type="SMART" id="SM00561">
    <property type="entry name" value="MBT"/>
    <property type="match status" value="3"/>
</dbReference>
<feature type="compositionally biased region" description="Basic and acidic residues" evidence="10">
    <location>
        <begin position="1333"/>
        <end position="1350"/>
    </location>
</feature>
<organism evidence="11 12">
    <name type="scientific">Vanessa tameamea</name>
    <name type="common">Kamehameha butterfly</name>
    <dbReference type="NCBI Taxonomy" id="334116"/>
    <lineage>
        <taxon>Eukaryota</taxon>
        <taxon>Metazoa</taxon>
        <taxon>Ecdysozoa</taxon>
        <taxon>Arthropoda</taxon>
        <taxon>Hexapoda</taxon>
        <taxon>Insecta</taxon>
        <taxon>Pterygota</taxon>
        <taxon>Neoptera</taxon>
        <taxon>Endopterygota</taxon>
        <taxon>Lepidoptera</taxon>
        <taxon>Glossata</taxon>
        <taxon>Ditrysia</taxon>
        <taxon>Papilionoidea</taxon>
        <taxon>Nymphalidae</taxon>
        <taxon>Nymphalinae</taxon>
        <taxon>Vanessa</taxon>
    </lineage>
</organism>
<accession>A0ABM4AJV4</accession>
<feature type="compositionally biased region" description="Low complexity" evidence="10">
    <location>
        <begin position="1358"/>
        <end position="1372"/>
    </location>
</feature>
<evidence type="ECO:0000256" key="3">
    <source>
        <dbReference type="ARBA" id="ARBA00022737"/>
    </source>
</evidence>
<evidence type="ECO:0000256" key="6">
    <source>
        <dbReference type="ARBA" id="ARBA00023015"/>
    </source>
</evidence>
<keyword evidence="3" id="KW-0677">Repeat</keyword>
<proteinExistence type="predicted"/>
<dbReference type="RefSeq" id="XP_064071579.1">
    <property type="nucleotide sequence ID" value="XM_064215509.1"/>
</dbReference>
<dbReference type="InterPro" id="IPR004092">
    <property type="entry name" value="Mbt"/>
</dbReference>
<protein>
    <submittedName>
        <fullName evidence="12">Uncharacterized protein LOC113404723</fullName>
    </submittedName>
</protein>
<evidence type="ECO:0000256" key="7">
    <source>
        <dbReference type="ARBA" id="ARBA00023163"/>
    </source>
</evidence>
<keyword evidence="2" id="KW-0479">Metal-binding</keyword>
<dbReference type="PANTHER" id="PTHR12247">
    <property type="entry name" value="POLYCOMB GROUP PROTEIN"/>
    <property type="match status" value="1"/>
</dbReference>
<comment type="subcellular location">
    <subcellularLocation>
        <location evidence="1">Nucleus</location>
    </subcellularLocation>
</comment>
<name>A0ABM4AJV4_VANTA</name>
<dbReference type="Pfam" id="PF02820">
    <property type="entry name" value="MBT"/>
    <property type="match status" value="3"/>
</dbReference>
<evidence type="ECO:0000313" key="12">
    <source>
        <dbReference type="RefSeq" id="XP_064071579.1"/>
    </source>
</evidence>
<reference evidence="12" key="1">
    <citation type="submission" date="2025-08" db="UniProtKB">
        <authorList>
            <consortium name="RefSeq"/>
        </authorList>
    </citation>
    <scope>IDENTIFICATION</scope>
    <source>
        <tissue evidence="12">Whole body</tissue>
    </source>
</reference>
<feature type="compositionally biased region" description="Low complexity" evidence="10">
    <location>
        <begin position="1258"/>
        <end position="1272"/>
    </location>
</feature>
<evidence type="ECO:0000256" key="10">
    <source>
        <dbReference type="SAM" id="MobiDB-lite"/>
    </source>
</evidence>
<dbReference type="PROSITE" id="PS51079">
    <property type="entry name" value="MBT"/>
    <property type="match status" value="3"/>
</dbReference>
<dbReference type="SUPFAM" id="SSF63748">
    <property type="entry name" value="Tudor/PWWP/MBT"/>
    <property type="match status" value="3"/>
</dbReference>
<sequence>MERQQCNSLQNFDDPKTEILKKRLLKATSTSASSNLSQGNSQHNVLLNTLRAPISSSMIVSSVQAPQSSMPITHNLVTHSIAPVKIHANNSPYPLQLSTVHVPVQIPGSTSNINVPVQLSGTSSGMPLQIAPVSLPLQVSGTTSVPVQLPAGDTINVPLQIPSANQNIQLPTLPSMPLLQTPTQPLHNSIIHLHMGSNPRATNIDGSIDMNMSSSTQLQLTDSVKMSNAASMSQVQVGSNSTVMQIPNSSNNPIQLALPNAGNTGVQLRGAPRSMPHVVYIQTPTGLKPVSSTEVISQASTSGNPPQIIVRRPITSNSNIHLISNVSPKPNIAPKLPGQNKSSILAPANTTQPIVIQKPKTNDKMMVPVSIAPGAPGAPGKQAIAYLSSVKKPNTKNITENQSILISSNQTNVNSNNQKLYLTPMMPKIQNTKFIVPVTLPATMASKGPIINLQIANGQIQNDPQGNITVMRDTTPMEASEMPPLAKIVVMNGKDTCMTNNSKGEKAYAVSITGSRAEPTGEQGEYTLSIPETNASMNDDIYTVSIADDEGGQTREKSFTLAIPEKGKSLLNRNIIDRNDLGPVTIAAPAILRRSNSDNSERKTANANIKRRISLCTENLSNKNLKLTLPQPKIMNKSKDHVDGDVNDDHRVPSLFCDEKLDKDLEAKVNLGDSDAEDYKDKMEIKPLDLIYLPKAENCTTKDEVNGKDSINSKLEEDPPGLIWNNGIAQLRGSNLHFQTNEFGLIDLIENSNQNVLTNTGAKYHTPLKQRIERNRDKKPTSPEDLYRCDGCGCHGMAAEFITPNICSLTCQSEVQKMTQKKKDKERAELAKKRNKMKKLLMRKQISDSDILQDKDDKIPSKHYDSISNDNQISEAVLMKMSEDMIENEKYPWMCGKNGFSWMRYLDVCKAKAAPVKLFRDPFPYSKNNFKVGMRMEAIDPQHPSLFCVVSVAEVQGYRMRLHFDEYPDMYDFWVNADSIDIFPPGWCEKNGRPLKPPAGYDPSSFSWPLYLKQMRAVAAPRQLFQHITTAMIKPNGFRVGMKLEAEDRQNELVCVASVADMLDQRLLVTFDSWDDVYDYWVEPSSPYVHPVGWAEDHGLPLTPPNYYKDPDTFSWEGYLAETMSSAAPPRAFKTRPPIGFKPGMKLEVVDRRVPFLIRVATISAVKGHQVRVSFDGWPEELACWLDDDSPDIHPVGWCLKTGHPLEPPLTAEELRILGPCGVGGCRGLGSARGGAHKQHGAASACPYRPAEPPPLPDRLAPGPAAHALLPLRAQSKPKSISTSTPNSDAPKEKPQRGRPPKHKRVEEVAKNEPVSDDESLSSSGGKRWRGSGSEDNRALRSFSRRDTSAHRSPPHQSPAHHSPPHQSSAHRSPPHQSPAHQSPAHHSPSHRMFALAHQAPHAPRALIARHMADLALSPDPGLWTQKEVAALLSRIAGATVGAAAAAARLSGTELVMASCEELVQCLRLRLGPAVKVYATVRHLRNSLS</sequence>
<dbReference type="PROSITE" id="PS51802">
    <property type="entry name" value="ZF_CCHHC"/>
    <property type="match status" value="1"/>
</dbReference>
<feature type="compositionally biased region" description="Polar residues" evidence="10">
    <location>
        <begin position="1277"/>
        <end position="1288"/>
    </location>
</feature>
<feature type="compositionally biased region" description="Low complexity" evidence="10">
    <location>
        <begin position="1321"/>
        <end position="1332"/>
    </location>
</feature>
<evidence type="ECO:0000256" key="1">
    <source>
        <dbReference type="ARBA" id="ARBA00004123"/>
    </source>
</evidence>
<evidence type="ECO:0000256" key="8">
    <source>
        <dbReference type="ARBA" id="ARBA00023242"/>
    </source>
</evidence>